<dbReference type="OrthoDB" id="408631at2759"/>
<dbReference type="GO" id="GO:0006351">
    <property type="term" value="P:DNA-templated transcription"/>
    <property type="evidence" value="ECO:0007669"/>
    <property type="project" value="InterPro"/>
</dbReference>
<reference evidence="4 5" key="1">
    <citation type="submission" date="2016-05" db="EMBL/GenBank/DDBJ databases">
        <title>Comparative analysis of secretome profiles of manganese(II)-oxidizing ascomycete fungi.</title>
        <authorList>
            <consortium name="DOE Joint Genome Institute"/>
            <person name="Zeiner C.A."/>
            <person name="Purvine S.O."/>
            <person name="Zink E.M."/>
            <person name="Wu S."/>
            <person name="Pasa-Tolic L."/>
            <person name="Chaput D.L."/>
            <person name="Haridas S."/>
            <person name="Grigoriev I.V."/>
            <person name="Santelli C.M."/>
            <person name="Hansel C.M."/>
        </authorList>
    </citation>
    <scope>NUCLEOTIDE SEQUENCE [LARGE SCALE GENOMIC DNA]</scope>
    <source>
        <strain evidence="4 5">AP3s5-JAC2a</strain>
    </source>
</reference>
<dbReference type="AlphaFoldDB" id="A0A177CJS5"/>
<protein>
    <recommendedName>
        <fullName evidence="3">Xylanolytic transcriptional activator regulatory domain-containing protein</fullName>
    </recommendedName>
</protein>
<dbReference type="GO" id="GO:0001080">
    <property type="term" value="P:nitrogen catabolite activation of transcription from RNA polymerase II promoter"/>
    <property type="evidence" value="ECO:0007669"/>
    <property type="project" value="TreeGrafter"/>
</dbReference>
<evidence type="ECO:0000313" key="5">
    <source>
        <dbReference type="Proteomes" id="UP000077069"/>
    </source>
</evidence>
<organism evidence="4 5">
    <name type="scientific">Paraphaeosphaeria sporulosa</name>
    <dbReference type="NCBI Taxonomy" id="1460663"/>
    <lineage>
        <taxon>Eukaryota</taxon>
        <taxon>Fungi</taxon>
        <taxon>Dikarya</taxon>
        <taxon>Ascomycota</taxon>
        <taxon>Pezizomycotina</taxon>
        <taxon>Dothideomycetes</taxon>
        <taxon>Pleosporomycetidae</taxon>
        <taxon>Pleosporales</taxon>
        <taxon>Massarineae</taxon>
        <taxon>Didymosphaeriaceae</taxon>
        <taxon>Paraphaeosphaeria</taxon>
    </lineage>
</organism>
<feature type="domain" description="Xylanolytic transcriptional activator regulatory" evidence="3">
    <location>
        <begin position="226"/>
        <end position="299"/>
    </location>
</feature>
<dbReference type="GeneID" id="28757769"/>
<dbReference type="GO" id="GO:0005634">
    <property type="term" value="C:nucleus"/>
    <property type="evidence" value="ECO:0007669"/>
    <property type="project" value="TreeGrafter"/>
</dbReference>
<dbReference type="InParanoid" id="A0A177CJS5"/>
<dbReference type="PANTHER" id="PTHR31668:SF4">
    <property type="entry name" value="TRANSCRIPTIONAL ACTIVATOR PROTEIN DAL81"/>
    <property type="match status" value="1"/>
</dbReference>
<evidence type="ECO:0000256" key="1">
    <source>
        <dbReference type="ARBA" id="ARBA00023242"/>
    </source>
</evidence>
<dbReference type="Pfam" id="PF04082">
    <property type="entry name" value="Fungal_trans"/>
    <property type="match status" value="1"/>
</dbReference>
<dbReference type="GO" id="GO:0003677">
    <property type="term" value="F:DNA binding"/>
    <property type="evidence" value="ECO:0007669"/>
    <property type="project" value="InterPro"/>
</dbReference>
<dbReference type="InterPro" id="IPR050797">
    <property type="entry name" value="Carb_Metab_Trans_Reg"/>
</dbReference>
<name>A0A177CJS5_9PLEO</name>
<accession>A0A177CJS5</accession>
<dbReference type="Proteomes" id="UP000077069">
    <property type="component" value="Unassembled WGS sequence"/>
</dbReference>
<dbReference type="CDD" id="cd12148">
    <property type="entry name" value="fungal_TF_MHR"/>
    <property type="match status" value="1"/>
</dbReference>
<evidence type="ECO:0000259" key="3">
    <source>
        <dbReference type="SMART" id="SM00906"/>
    </source>
</evidence>
<gene>
    <name evidence="4" type="ORF">CC84DRAFT_1089062</name>
</gene>
<keyword evidence="5" id="KW-1185">Reference proteome</keyword>
<proteinExistence type="predicted"/>
<sequence>MSFAEESNPKTPQVAIERQGATSTSEDVHLDRHDGVNPQILGYSGDMDPYLLQNYQFDRSGAFKFKQLSIQSAYQGATPTQFLLSQPGLFLWSRKEMGLSVSPEASRAQLESVVPADTGRRLICLYRKFILTQYPIFSESSFPNPHTSPPCLLAAIYMIAQPFAKFDDVLSIELAYDTLNSQALFTIVFEALHYEAHNPSLDLVQMLLLLIVRPSTNPLILESSLKWSLHGTLVSTAQNMGLHHDPASWAIAPWQRTLRRRLSCTIFTVDKWLACSLGRPPLLRKEDWLVTSLTIEDNQASTMNADIWSTHMHYAQLGALLGDVLEKLFSLRAVHELASDFRTTLDISKRLLEHLSEWHNGHIADSSDHAEQAVSLMTLSTLGHHYVQMTIYRAIIRPTLSAARWSTSTPLHVRQEEEQEIVRFARTGLQSATTAATAFIKSLQQEHLHMFWPQWSQVAFSCICFLQLLMASSSPHMEEAVSWFEDLHATRKLMRLKSDMLPVLRLGLLRIDALFWKRIDKVLHLNPDLQQALEASRDDGAA</sequence>
<dbReference type="GO" id="GO:0008270">
    <property type="term" value="F:zinc ion binding"/>
    <property type="evidence" value="ECO:0007669"/>
    <property type="project" value="InterPro"/>
</dbReference>
<dbReference type="SMART" id="SM00906">
    <property type="entry name" value="Fungal_trans"/>
    <property type="match status" value="1"/>
</dbReference>
<dbReference type="RefSeq" id="XP_018037866.1">
    <property type="nucleotide sequence ID" value="XM_018174283.1"/>
</dbReference>
<keyword evidence="1" id="KW-0539">Nucleus</keyword>
<dbReference type="PANTHER" id="PTHR31668">
    <property type="entry name" value="GLUCOSE TRANSPORT TRANSCRIPTION REGULATOR RGT1-RELATED-RELATED"/>
    <property type="match status" value="1"/>
</dbReference>
<evidence type="ECO:0000313" key="4">
    <source>
        <dbReference type="EMBL" id="OAG07501.1"/>
    </source>
</evidence>
<evidence type="ECO:0000256" key="2">
    <source>
        <dbReference type="SAM" id="MobiDB-lite"/>
    </source>
</evidence>
<feature type="region of interest" description="Disordered" evidence="2">
    <location>
        <begin position="1"/>
        <end position="34"/>
    </location>
</feature>
<dbReference type="InterPro" id="IPR007219">
    <property type="entry name" value="XnlR_reg_dom"/>
</dbReference>
<dbReference type="STRING" id="1460663.A0A177CJS5"/>
<dbReference type="EMBL" id="KV441551">
    <property type="protein sequence ID" value="OAG07501.1"/>
    <property type="molecule type" value="Genomic_DNA"/>
</dbReference>